<dbReference type="InterPro" id="IPR023485">
    <property type="entry name" value="Ptyr_pPase"/>
</dbReference>
<dbReference type="NCBIfam" id="NF033788">
    <property type="entry name" value="HTH_metalloreg"/>
    <property type="match status" value="1"/>
</dbReference>
<dbReference type="InterPro" id="IPR018334">
    <property type="entry name" value="ArsR_HTH"/>
</dbReference>
<gene>
    <name evidence="6" type="ORF">SCF082_LOCUS35323</name>
</gene>
<dbReference type="PANTHER" id="PTHR43428">
    <property type="entry name" value="ARSENATE REDUCTASE"/>
    <property type="match status" value="1"/>
</dbReference>
<keyword evidence="3" id="KW-0238">DNA-binding</keyword>
<feature type="domain" description="HTH arsR-type" evidence="5">
    <location>
        <begin position="1"/>
        <end position="106"/>
    </location>
</feature>
<dbReference type="PROSITE" id="PS50987">
    <property type="entry name" value="HTH_ARSR_2"/>
    <property type="match status" value="1"/>
</dbReference>
<dbReference type="CDD" id="cd16345">
    <property type="entry name" value="LMWP_ArsC"/>
    <property type="match status" value="1"/>
</dbReference>
<dbReference type="PROSITE" id="PS00846">
    <property type="entry name" value="HTH_ARSR_1"/>
    <property type="match status" value="1"/>
</dbReference>
<dbReference type="InterPro" id="IPR036196">
    <property type="entry name" value="Ptyr_pPase_sf"/>
</dbReference>
<proteinExistence type="predicted"/>
<dbReference type="PANTHER" id="PTHR43428:SF1">
    <property type="entry name" value="ARSENATE REDUCTASE"/>
    <property type="match status" value="1"/>
</dbReference>
<dbReference type="InterPro" id="IPR011991">
    <property type="entry name" value="ArsR-like_HTH"/>
</dbReference>
<evidence type="ECO:0000256" key="2">
    <source>
        <dbReference type="ARBA" id="ARBA00023015"/>
    </source>
</evidence>
<evidence type="ECO:0000256" key="4">
    <source>
        <dbReference type="ARBA" id="ARBA00023163"/>
    </source>
</evidence>
<dbReference type="SUPFAM" id="SSF52788">
    <property type="entry name" value="Phosphotyrosine protein phosphatases I"/>
    <property type="match status" value="1"/>
</dbReference>
<dbReference type="InterPro" id="IPR036388">
    <property type="entry name" value="WH-like_DNA-bd_sf"/>
</dbReference>
<keyword evidence="7" id="KW-1185">Reference proteome</keyword>
<dbReference type="CDD" id="cd00090">
    <property type="entry name" value="HTH_ARSR"/>
    <property type="match status" value="1"/>
</dbReference>
<evidence type="ECO:0000313" key="7">
    <source>
        <dbReference type="Proteomes" id="UP001642464"/>
    </source>
</evidence>
<dbReference type="Proteomes" id="UP001642464">
    <property type="component" value="Unassembled WGS sequence"/>
</dbReference>
<dbReference type="InterPro" id="IPR036390">
    <property type="entry name" value="WH_DNA-bd_sf"/>
</dbReference>
<dbReference type="Pfam" id="PF01022">
    <property type="entry name" value="HTH_5"/>
    <property type="match status" value="1"/>
</dbReference>
<reference evidence="6 7" key="1">
    <citation type="submission" date="2024-02" db="EMBL/GenBank/DDBJ databases">
        <authorList>
            <person name="Chen Y."/>
            <person name="Shah S."/>
            <person name="Dougan E. K."/>
            <person name="Thang M."/>
            <person name="Chan C."/>
        </authorList>
    </citation>
    <scope>NUCLEOTIDE SEQUENCE [LARGE SCALE GENOMIC DNA]</scope>
</reference>
<name>A0ABP0P6T3_9DINO</name>
<dbReference type="SMART" id="SM00226">
    <property type="entry name" value="LMWPc"/>
    <property type="match status" value="1"/>
</dbReference>
<dbReference type="SMART" id="SM00418">
    <property type="entry name" value="HTH_ARSR"/>
    <property type="match status" value="1"/>
</dbReference>
<protein>
    <submittedName>
        <fullName evidence="6">Arsenic resistance transcriptional regulator ArsR1</fullName>
    </submittedName>
</protein>
<dbReference type="Gene3D" id="3.40.50.2300">
    <property type="match status" value="1"/>
</dbReference>
<dbReference type="EMBL" id="CAXAMM010033416">
    <property type="protein sequence ID" value="CAK9071318.1"/>
    <property type="molecule type" value="Genomic_DNA"/>
</dbReference>
<keyword evidence="1" id="KW-0059">Arsenical resistance</keyword>
<dbReference type="InterPro" id="IPR001845">
    <property type="entry name" value="HTH_ArsR_DNA-bd_dom"/>
</dbReference>
<accession>A0ABP0P6T3</accession>
<dbReference type="PRINTS" id="PR00778">
    <property type="entry name" value="HTHARSR"/>
</dbReference>
<keyword evidence="2" id="KW-0805">Transcription regulation</keyword>
<evidence type="ECO:0000259" key="5">
    <source>
        <dbReference type="PROSITE" id="PS50987"/>
    </source>
</evidence>
<sequence>MSMTPVELCKCLADEGRLALVALLWRRGELCVCDLVSMTAMSQPTVSRQLSQLRACGLVSVRRDARWAYYQIADDLPAWAEDVLASLVPMTAAGAQALANHLGEGRLQAYSAGSFPTGQVNENAIAILEKHGVPLPPLKSESWDDYEGQPVDLVITVCDSAAGESCPVWLGKALKAHWGVPDPAHVEGSAEDVERAFDTTYMQMHARIDAMLELPLQRMGEAELTAALGDIQHRFS</sequence>
<evidence type="ECO:0000256" key="3">
    <source>
        <dbReference type="ARBA" id="ARBA00023125"/>
    </source>
</evidence>
<feature type="non-terminal residue" evidence="6">
    <location>
        <position position="236"/>
    </location>
</feature>
<dbReference type="Gene3D" id="1.10.10.10">
    <property type="entry name" value="Winged helix-like DNA-binding domain superfamily/Winged helix DNA-binding domain"/>
    <property type="match status" value="1"/>
</dbReference>
<organism evidence="6 7">
    <name type="scientific">Durusdinium trenchii</name>
    <dbReference type="NCBI Taxonomy" id="1381693"/>
    <lineage>
        <taxon>Eukaryota</taxon>
        <taxon>Sar</taxon>
        <taxon>Alveolata</taxon>
        <taxon>Dinophyceae</taxon>
        <taxon>Suessiales</taxon>
        <taxon>Symbiodiniaceae</taxon>
        <taxon>Durusdinium</taxon>
    </lineage>
</organism>
<dbReference type="Pfam" id="PF01451">
    <property type="entry name" value="LMWPc"/>
    <property type="match status" value="1"/>
</dbReference>
<comment type="caution">
    <text evidence="6">The sequence shown here is derived from an EMBL/GenBank/DDBJ whole genome shotgun (WGS) entry which is preliminary data.</text>
</comment>
<evidence type="ECO:0000256" key="1">
    <source>
        <dbReference type="ARBA" id="ARBA00022849"/>
    </source>
</evidence>
<keyword evidence="4" id="KW-0804">Transcription</keyword>
<dbReference type="SUPFAM" id="SSF46785">
    <property type="entry name" value="Winged helix' DNA-binding domain"/>
    <property type="match status" value="1"/>
</dbReference>
<evidence type="ECO:0000313" key="6">
    <source>
        <dbReference type="EMBL" id="CAK9071318.1"/>
    </source>
</evidence>